<keyword evidence="3" id="KW-1185">Reference proteome</keyword>
<dbReference type="PANTHER" id="PTHR45749">
    <property type="match status" value="1"/>
</dbReference>
<dbReference type="EMBL" id="CARXXK010000062">
    <property type="protein sequence ID" value="CAI6369813.1"/>
    <property type="molecule type" value="Genomic_DNA"/>
</dbReference>
<gene>
    <name evidence="2" type="ORF">MEUPH1_LOCUS24005</name>
</gene>
<evidence type="ECO:0000259" key="1">
    <source>
        <dbReference type="Pfam" id="PF14291"/>
    </source>
</evidence>
<name>A0AAV0XPW8_9HEMI</name>
<dbReference type="AlphaFoldDB" id="A0AAV0XPW8"/>
<sequence>MDIRSHRGHSDPAFISTGFRGWIIATKKFKLHQMSSIHISSVQTLSAYLKEIPIDAQLEKKRIECLSKQEEKKMNNHIIMKKLIDIIITMAKGGRTLRGHDENSKILEKGLFLEIVELISRYDPVMKDHLEKAPKNSTYLSPDIQNDIIKSIQNVMLRSIISSIKCKPVSIIADETTDLGHNEQLSSSKYLITRDLSDILMKTLTCLLNALLVFIELKKLILNQYLMNYPKCYQV</sequence>
<dbReference type="PANTHER" id="PTHR45749:SF21">
    <property type="entry name" value="DUF4371 DOMAIN-CONTAINING PROTEIN"/>
    <property type="match status" value="1"/>
</dbReference>
<organism evidence="2 3">
    <name type="scientific">Macrosiphum euphorbiae</name>
    <name type="common">potato aphid</name>
    <dbReference type="NCBI Taxonomy" id="13131"/>
    <lineage>
        <taxon>Eukaryota</taxon>
        <taxon>Metazoa</taxon>
        <taxon>Ecdysozoa</taxon>
        <taxon>Arthropoda</taxon>
        <taxon>Hexapoda</taxon>
        <taxon>Insecta</taxon>
        <taxon>Pterygota</taxon>
        <taxon>Neoptera</taxon>
        <taxon>Paraneoptera</taxon>
        <taxon>Hemiptera</taxon>
        <taxon>Sternorrhyncha</taxon>
        <taxon>Aphidomorpha</taxon>
        <taxon>Aphidoidea</taxon>
        <taxon>Aphididae</taxon>
        <taxon>Macrosiphini</taxon>
        <taxon>Macrosiphum</taxon>
    </lineage>
</organism>
<dbReference type="Proteomes" id="UP001160148">
    <property type="component" value="Unassembled WGS sequence"/>
</dbReference>
<dbReference type="Pfam" id="PF14291">
    <property type="entry name" value="DUF4371"/>
    <property type="match status" value="1"/>
</dbReference>
<reference evidence="2 3" key="1">
    <citation type="submission" date="2023-01" db="EMBL/GenBank/DDBJ databases">
        <authorList>
            <person name="Whitehead M."/>
        </authorList>
    </citation>
    <scope>NUCLEOTIDE SEQUENCE [LARGE SCALE GENOMIC DNA]</scope>
</reference>
<evidence type="ECO:0000313" key="3">
    <source>
        <dbReference type="Proteomes" id="UP001160148"/>
    </source>
</evidence>
<feature type="domain" description="DUF4371" evidence="1">
    <location>
        <begin position="13"/>
        <end position="186"/>
    </location>
</feature>
<comment type="caution">
    <text evidence="2">The sequence shown here is derived from an EMBL/GenBank/DDBJ whole genome shotgun (WGS) entry which is preliminary data.</text>
</comment>
<dbReference type="InterPro" id="IPR025398">
    <property type="entry name" value="DUF4371"/>
</dbReference>
<protein>
    <recommendedName>
        <fullName evidence="1">DUF4371 domain-containing protein</fullName>
    </recommendedName>
</protein>
<accession>A0AAV0XPW8</accession>
<proteinExistence type="predicted"/>
<evidence type="ECO:0000313" key="2">
    <source>
        <dbReference type="EMBL" id="CAI6369813.1"/>
    </source>
</evidence>